<evidence type="ECO:0000313" key="1">
    <source>
        <dbReference type="EMBL" id="KRQ14950.1"/>
    </source>
</evidence>
<dbReference type="EMBL" id="LJYG01000045">
    <property type="protein sequence ID" value="KRQ14950.1"/>
    <property type="molecule type" value="Genomic_DNA"/>
</dbReference>
<gene>
    <name evidence="1" type="ORF">AOQ71_11080</name>
</gene>
<comment type="caution">
    <text evidence="1">The sequence shown here is derived from an EMBL/GenBank/DDBJ whole genome shotgun (WGS) entry which is preliminary data.</text>
</comment>
<dbReference type="Proteomes" id="UP000051936">
    <property type="component" value="Unassembled WGS sequence"/>
</dbReference>
<dbReference type="OrthoDB" id="8864980at2"/>
<organism evidence="1 2">
    <name type="scientific">Bradyrhizobium manausense</name>
    <dbReference type="NCBI Taxonomy" id="989370"/>
    <lineage>
        <taxon>Bacteria</taxon>
        <taxon>Pseudomonadati</taxon>
        <taxon>Pseudomonadota</taxon>
        <taxon>Alphaproteobacteria</taxon>
        <taxon>Hyphomicrobiales</taxon>
        <taxon>Nitrobacteraceae</taxon>
        <taxon>Bradyrhizobium</taxon>
    </lineage>
</organism>
<proteinExistence type="predicted"/>
<keyword evidence="2" id="KW-1185">Reference proteome</keyword>
<name>A0A0R3DYG7_9BRAD</name>
<evidence type="ECO:0000313" key="2">
    <source>
        <dbReference type="Proteomes" id="UP000051936"/>
    </source>
</evidence>
<accession>A0A0R3DYG7</accession>
<protein>
    <submittedName>
        <fullName evidence="1">Uncharacterized protein</fullName>
    </submittedName>
</protein>
<reference evidence="1 2" key="1">
    <citation type="submission" date="2015-09" db="EMBL/GenBank/DDBJ databases">
        <title>Draft Genome Sequence of Bradyrhizobium manausense Strain BR 3351T, a Novel Symbiotic Nitrogen-Fixing Alphaproteobacterium Isolated from Brazilian Amazon Rain Forest.</title>
        <authorList>
            <person name="De Araujo J.L."/>
            <person name="Zilli J.E."/>
        </authorList>
    </citation>
    <scope>NUCLEOTIDE SEQUENCE [LARGE SCALE GENOMIC DNA]</scope>
    <source>
        <strain evidence="1 2">BR3351</strain>
    </source>
</reference>
<dbReference type="STRING" id="989370.AOQ71_11080"/>
<dbReference type="AlphaFoldDB" id="A0A0R3DYG7"/>
<sequence length="680" mass="73422">MADFISGVGPLFGPDFVVVTVNDETGTRFDVQVYPDAHNPELRQAGLPTQYYFQPAQVFLARKQSSPQDFDFEMTLFKGLGSEEANITPEELAGASTEIGGGFCTFSTTFAIPPSVIEGVIAKLKSREHPAPIPRLGRFFNHQSGDPDPGLGIVPITNSTVVCAVQDPSVTGGKILMTAQYSQKGSIEQHGISTFLISCNLFAAGEIASALKAGASPPFTVTNILKEAFYVNAVTVEVNVDVDKVYDSFSFAVQAGGFLGIDEISASAAWSSCITSGGVTTHITQNGSVLDASTAKWVNENVDAMKKTAMDLVKQEIFDWDPSKADSKAATSGRGWFSEVFGGAAVSLKSDHERRGVHFQQTLILDETISVETAVTGDLNDLLPAVRANLNKYLFVIDIGEFFKKVQVVGTCAVNFGEKLPDGTDLRDPLVAVELEAGYPDFSSPVENGQVNLRMLNQGQHYVQGQSVPKGPVSPAIWKAENSSDFVSYSFLRLDNPVQGWPKDQVKLRRKLVFDGLDPRVNLSPSIAPHDPAIAEIEELTTDHGPILTAAAVGYVFVRFAVTPLKLPPNVSVTITPKIGNDTYPEIVVTKANVTNAIWEVFSDKYIQETKFTYTMTVEVDGPNFTDDPVIYSTPEPVSVAIPQGHIKYFPQLKTPLPSAPADKKALIDVYVKAAQTAPA</sequence>
<dbReference type="RefSeq" id="WP_057745813.1">
    <property type="nucleotide sequence ID" value="NZ_LJYG01000045.1"/>
</dbReference>